<keyword evidence="1" id="KW-1133">Transmembrane helix</keyword>
<sequence>MQYGLYVRSGATIKMETVVAAVAVAAHPRIFVESKGGSALKIRSLFRPVIYLAVLAVGAWWIWKYVRI</sequence>
<organism evidence="2 3">
    <name type="scientific">Eisenbergiella tayi</name>
    <dbReference type="NCBI Taxonomy" id="1432052"/>
    <lineage>
        <taxon>Bacteria</taxon>
        <taxon>Bacillati</taxon>
        <taxon>Bacillota</taxon>
        <taxon>Clostridia</taxon>
        <taxon>Lachnospirales</taxon>
        <taxon>Lachnospiraceae</taxon>
        <taxon>Eisenbergiella</taxon>
    </lineage>
</organism>
<name>A0A1E3A7T3_9FIRM</name>
<keyword evidence="1" id="KW-0812">Transmembrane</keyword>
<dbReference type="AlphaFoldDB" id="A0A1E3A7T3"/>
<keyword evidence="1" id="KW-0472">Membrane</keyword>
<accession>A0A1E3A7T3</accession>
<dbReference type="PATRIC" id="fig|1432052.3.peg.6501"/>
<evidence type="ECO:0000256" key="1">
    <source>
        <dbReference type="SAM" id="Phobius"/>
    </source>
</evidence>
<evidence type="ECO:0000313" key="2">
    <source>
        <dbReference type="EMBL" id="ODM04820.1"/>
    </source>
</evidence>
<dbReference type="EMBL" id="MCGI01000007">
    <property type="protein sequence ID" value="ODM04820.1"/>
    <property type="molecule type" value="Genomic_DNA"/>
</dbReference>
<protein>
    <submittedName>
        <fullName evidence="2">Uncharacterized protein</fullName>
    </submittedName>
</protein>
<evidence type="ECO:0000313" key="3">
    <source>
        <dbReference type="Proteomes" id="UP000095003"/>
    </source>
</evidence>
<gene>
    <name evidence="2" type="ORF">BEH84_05883</name>
</gene>
<dbReference type="Proteomes" id="UP000095003">
    <property type="component" value="Unassembled WGS sequence"/>
</dbReference>
<comment type="caution">
    <text evidence="2">The sequence shown here is derived from an EMBL/GenBank/DDBJ whole genome shotgun (WGS) entry which is preliminary data.</text>
</comment>
<feature type="transmembrane region" description="Helical" evidence="1">
    <location>
        <begin position="45"/>
        <end position="63"/>
    </location>
</feature>
<reference evidence="2 3" key="1">
    <citation type="submission" date="2016-07" db="EMBL/GenBank/DDBJ databases">
        <title>Characterization of isolates of Eisenbergiella tayi derived from blood cultures, using whole genome sequencing.</title>
        <authorList>
            <person name="Burdz T."/>
            <person name="Wiebe D."/>
            <person name="Huynh C."/>
            <person name="Bernard K."/>
        </authorList>
    </citation>
    <scope>NUCLEOTIDE SEQUENCE [LARGE SCALE GENOMIC DNA]</scope>
    <source>
        <strain evidence="2 3">NML 120489</strain>
    </source>
</reference>
<proteinExistence type="predicted"/>